<name>A0A8E2DXD4_9PEZI</name>
<evidence type="ECO:0000313" key="1">
    <source>
        <dbReference type="EMBL" id="OCK73531.1"/>
    </source>
</evidence>
<feature type="non-terminal residue" evidence="1">
    <location>
        <position position="146"/>
    </location>
</feature>
<sequence length="146" mass="16811">MATPTLPELPAELISQIAQYLFKGPTELYGVYGLRLTCRALREKTRWEFSKAAFSTLNVDFYPESLKRLGTICQHHEFCKAVKRIYFAHDEQQTISLGKIDEEVRTTVSEKVQPVIIRVLTDSFKRLPNVSDIVIIAPFVARFLQY</sequence>
<gene>
    <name evidence="1" type="ORF">K432DRAFT_312627</name>
</gene>
<reference evidence="1 2" key="1">
    <citation type="journal article" date="2016" name="Nat. Commun.">
        <title>Ectomycorrhizal ecology is imprinted in the genome of the dominant symbiotic fungus Cenococcum geophilum.</title>
        <authorList>
            <consortium name="DOE Joint Genome Institute"/>
            <person name="Peter M."/>
            <person name="Kohler A."/>
            <person name="Ohm R.A."/>
            <person name="Kuo A."/>
            <person name="Krutzmann J."/>
            <person name="Morin E."/>
            <person name="Arend M."/>
            <person name="Barry K.W."/>
            <person name="Binder M."/>
            <person name="Choi C."/>
            <person name="Clum A."/>
            <person name="Copeland A."/>
            <person name="Grisel N."/>
            <person name="Haridas S."/>
            <person name="Kipfer T."/>
            <person name="LaButti K."/>
            <person name="Lindquist E."/>
            <person name="Lipzen A."/>
            <person name="Maire R."/>
            <person name="Meier B."/>
            <person name="Mihaltcheva S."/>
            <person name="Molinier V."/>
            <person name="Murat C."/>
            <person name="Poggeler S."/>
            <person name="Quandt C.A."/>
            <person name="Sperisen C."/>
            <person name="Tritt A."/>
            <person name="Tisserant E."/>
            <person name="Crous P.W."/>
            <person name="Henrissat B."/>
            <person name="Nehls U."/>
            <person name="Egli S."/>
            <person name="Spatafora J.W."/>
            <person name="Grigoriev I.V."/>
            <person name="Martin F.M."/>
        </authorList>
    </citation>
    <scope>NUCLEOTIDE SEQUENCE [LARGE SCALE GENOMIC DNA]</scope>
    <source>
        <strain evidence="1 2">CBS 459.81</strain>
    </source>
</reference>
<evidence type="ECO:0000313" key="2">
    <source>
        <dbReference type="Proteomes" id="UP000250266"/>
    </source>
</evidence>
<evidence type="ECO:0008006" key="3">
    <source>
        <dbReference type="Google" id="ProtNLM"/>
    </source>
</evidence>
<dbReference type="EMBL" id="KV745739">
    <property type="protein sequence ID" value="OCK73531.1"/>
    <property type="molecule type" value="Genomic_DNA"/>
</dbReference>
<dbReference type="OrthoDB" id="3754307at2759"/>
<organism evidence="1 2">
    <name type="scientific">Lepidopterella palustris CBS 459.81</name>
    <dbReference type="NCBI Taxonomy" id="1314670"/>
    <lineage>
        <taxon>Eukaryota</taxon>
        <taxon>Fungi</taxon>
        <taxon>Dikarya</taxon>
        <taxon>Ascomycota</taxon>
        <taxon>Pezizomycotina</taxon>
        <taxon>Dothideomycetes</taxon>
        <taxon>Pleosporomycetidae</taxon>
        <taxon>Mytilinidiales</taxon>
        <taxon>Argynnaceae</taxon>
        <taxon>Lepidopterella</taxon>
    </lineage>
</organism>
<protein>
    <recommendedName>
        <fullName evidence="3">F-box domain-containing protein</fullName>
    </recommendedName>
</protein>
<accession>A0A8E2DXD4</accession>
<keyword evidence="2" id="KW-1185">Reference proteome</keyword>
<proteinExistence type="predicted"/>
<dbReference type="Proteomes" id="UP000250266">
    <property type="component" value="Unassembled WGS sequence"/>
</dbReference>
<dbReference type="AlphaFoldDB" id="A0A8E2DXD4"/>